<feature type="signal peptide" evidence="1">
    <location>
        <begin position="1"/>
        <end position="22"/>
    </location>
</feature>
<feature type="chain" id="PRO_5045213531" description="DUF5666 domain-containing protein" evidence="1">
    <location>
        <begin position="23"/>
        <end position="251"/>
    </location>
</feature>
<dbReference type="Proteomes" id="UP001250932">
    <property type="component" value="Unassembled WGS sequence"/>
</dbReference>
<comment type="caution">
    <text evidence="2">The sequence shown here is derived from an EMBL/GenBank/DDBJ whole genome shotgun (WGS) entry which is preliminary data.</text>
</comment>
<keyword evidence="3" id="KW-1185">Reference proteome</keyword>
<evidence type="ECO:0008006" key="4">
    <source>
        <dbReference type="Google" id="ProtNLM"/>
    </source>
</evidence>
<evidence type="ECO:0000313" key="2">
    <source>
        <dbReference type="EMBL" id="MDT7044261.1"/>
    </source>
</evidence>
<gene>
    <name evidence="2" type="ORF">PPG34_18060</name>
</gene>
<organism evidence="2 3">
    <name type="scientific">Candidatus Nitronereus thalassa</name>
    <dbReference type="NCBI Taxonomy" id="3020898"/>
    <lineage>
        <taxon>Bacteria</taxon>
        <taxon>Pseudomonadati</taxon>
        <taxon>Nitrospirota</taxon>
        <taxon>Nitrospiria</taxon>
        <taxon>Nitrospirales</taxon>
        <taxon>Nitrospiraceae</taxon>
        <taxon>Candidatus Nitronereus</taxon>
    </lineage>
</organism>
<accession>A0ABU3KCV0</accession>
<protein>
    <recommendedName>
        <fullName evidence="4">DUF5666 domain-containing protein</fullName>
    </recommendedName>
</protein>
<proteinExistence type="predicted"/>
<name>A0ABU3KCV0_9BACT</name>
<keyword evidence="1" id="KW-0732">Signal</keyword>
<dbReference type="RefSeq" id="WP_313834846.1">
    <property type="nucleotide sequence ID" value="NZ_JAQOUE010000002.1"/>
</dbReference>
<reference evidence="2 3" key="1">
    <citation type="journal article" date="2023" name="ISME J.">
        <title>Cultivation and genomic characterization of novel and ubiquitous marine nitrite-oxidizing bacteria from the Nitrospirales.</title>
        <authorList>
            <person name="Mueller A.J."/>
            <person name="Daebeler A."/>
            <person name="Herbold C.W."/>
            <person name="Kirkegaard R.H."/>
            <person name="Daims H."/>
        </authorList>
    </citation>
    <scope>NUCLEOTIDE SEQUENCE [LARGE SCALE GENOMIC DNA]</scope>
    <source>
        <strain evidence="2 3">EB</strain>
    </source>
</reference>
<dbReference type="EMBL" id="JAQOUE010000002">
    <property type="protein sequence ID" value="MDT7044261.1"/>
    <property type="molecule type" value="Genomic_DNA"/>
</dbReference>
<evidence type="ECO:0000313" key="3">
    <source>
        <dbReference type="Proteomes" id="UP001250932"/>
    </source>
</evidence>
<sequence length="251" mass="26350">MRKLGYFGAAIILAGSVGVAVAQERAPQHSGFGTGVGDSQGSGTRARVMDEGDMLRYLSQPETVQGEVVGVDLASGRLFLDMGGSSQDERQMQRGSMNIQELYFDDHTNLENLKAINKGDHVSVQLVQETDRDHKFSTGRKLVRSVYVLKGSQVLGGLNNTGFGGGLGQRPDPSTASVLPIGSGSYTGVPEGGIQEGALNSGITSSIGVITGAAPCWQCAPQPDNVNKRVADTIATDYGSDRANFSKGTVQ</sequence>
<evidence type="ECO:0000256" key="1">
    <source>
        <dbReference type="SAM" id="SignalP"/>
    </source>
</evidence>